<dbReference type="InterPro" id="IPR003593">
    <property type="entry name" value="AAA+_ATPase"/>
</dbReference>
<dbReference type="FunFam" id="1.20.58.760:FF:000001">
    <property type="entry name" value="ATP-dependent zinc metalloprotease FtsH"/>
    <property type="match status" value="1"/>
</dbReference>
<evidence type="ECO:0000256" key="7">
    <source>
        <dbReference type="ARBA" id="ARBA00022741"/>
    </source>
</evidence>
<feature type="region of interest" description="Disordered" evidence="17">
    <location>
        <begin position="20"/>
        <end position="50"/>
    </location>
</feature>
<feature type="binding site" evidence="15">
    <location>
        <position position="563"/>
    </location>
    <ligand>
        <name>Zn(2+)</name>
        <dbReference type="ChEBI" id="CHEBI:29105"/>
        <note>catalytic</note>
    </ligand>
</feature>
<keyword evidence="10 15" id="KW-0067">ATP-binding</keyword>
<keyword evidence="7 15" id="KW-0547">Nucleotide-binding</keyword>
<evidence type="ECO:0000259" key="18">
    <source>
        <dbReference type="SMART" id="SM00382"/>
    </source>
</evidence>
<sequence length="836" mass="91469">MYKKYLNKYVQKRLQQLEFEDKKTDASEPQKKDNDFERIKKENLNQPNPKNKEKINWRKVLWWSVGGIVVVGIFAGIAVSFAGSGAKHFNVKDVSADNGNGFILTDSNGDKRTVKKGVVPTVYWNTAKSISIVYGNNFSGFFITAFISEDAGDVFINFGGIRINNATGEVQKPSTTTSGGGGGSSSAGSASSSLTNLNFIATDAATTTNGWSKDESLTTVMSDTFKGIASNASVQAQSTNWLGVILNILPLIVSIIIIVLIFKSFKGMQGGAAGGADSIFGIGKSQAKIAQSDVKFTDVAGIEEEKGELIEIVDYLKRPERYAAMGARVPKGVILYGPPGTGKTLLAKAVAGEAKVPFFQVSGSAFEDMLVGVGAKRVRDLFQKAVKAAPSIIFIDEIDSVGSKRGKLETTSGSLADQTLNQLLAEMDGFSGRSGVIVMAATNRLDVLDEALLRPGRFDRHIQVNLPDIKERTAILQIHSRNKNLSKSVDLEDISRRTPGFSGAQLENVLNEATLLAVRKNKTSINTEDLDEAIDRVIAGPAKKTRVISPEEKKQIAYHEAGHALVGLHTKGSDVVQKITIIPRGQAAGYTLSVPEIQELSIQKKSDLLGMIAGALGGRASEEIIYGKDAVSTGASNDLYKVTNIVRSMVMQLGMSDVGMTQYVPSEGSINPYQQKLYSETTALAIDKEIDRIIKKQYEYACKIIRENRKELDLIVESLLTLETIVKPQIDYIHKHKQLPKEVLEKKAEQQKKKEEEAKTKKQEESKSSDNKKENSKEEQKTTTSKSSDNKKENSKDQEKLESTSKTDSNTKQQKQEEPKEQKETKETKDKKSTSK</sequence>
<dbReference type="GO" id="GO:0004176">
    <property type="term" value="F:ATP-dependent peptidase activity"/>
    <property type="evidence" value="ECO:0007669"/>
    <property type="project" value="InterPro"/>
</dbReference>
<evidence type="ECO:0000256" key="16">
    <source>
        <dbReference type="RuleBase" id="RU003651"/>
    </source>
</evidence>
<dbReference type="GO" id="GO:0006508">
    <property type="term" value="P:proteolysis"/>
    <property type="evidence" value="ECO:0007669"/>
    <property type="project" value="UniProtKB-KW"/>
</dbReference>
<dbReference type="HAMAP" id="MF_01458">
    <property type="entry name" value="FtsH"/>
    <property type="match status" value="1"/>
</dbReference>
<feature type="transmembrane region" description="Helical" evidence="15">
    <location>
        <begin position="60"/>
        <end position="82"/>
    </location>
</feature>
<dbReference type="FunFam" id="3.40.50.300:FF:000001">
    <property type="entry name" value="ATP-dependent zinc metalloprotease FtsH"/>
    <property type="match status" value="1"/>
</dbReference>
<keyword evidence="3 15" id="KW-1003">Cell membrane</keyword>
<evidence type="ECO:0000256" key="9">
    <source>
        <dbReference type="ARBA" id="ARBA00022833"/>
    </source>
</evidence>
<dbReference type="Gene3D" id="1.10.8.60">
    <property type="match status" value="1"/>
</dbReference>
<feature type="compositionally biased region" description="Basic and acidic residues" evidence="17">
    <location>
        <begin position="745"/>
        <end position="781"/>
    </location>
</feature>
<feature type="domain" description="AAA+ ATPase" evidence="18">
    <location>
        <begin position="329"/>
        <end position="468"/>
    </location>
</feature>
<dbReference type="GO" id="GO:0008270">
    <property type="term" value="F:zinc ion binding"/>
    <property type="evidence" value="ECO:0007669"/>
    <property type="project" value="UniProtKB-UniRule"/>
</dbReference>
<evidence type="ECO:0000256" key="12">
    <source>
        <dbReference type="ARBA" id="ARBA00023049"/>
    </source>
</evidence>
<dbReference type="InterPro" id="IPR003959">
    <property type="entry name" value="ATPase_AAA_core"/>
</dbReference>
<dbReference type="PANTHER" id="PTHR23076">
    <property type="entry name" value="METALLOPROTEASE M41 FTSH"/>
    <property type="match status" value="1"/>
</dbReference>
<evidence type="ECO:0000256" key="17">
    <source>
        <dbReference type="SAM" id="MobiDB-lite"/>
    </source>
</evidence>
<dbReference type="EMBL" id="AWQU01000080">
    <property type="protein sequence ID" value="KFB07508.1"/>
    <property type="molecule type" value="Genomic_DNA"/>
</dbReference>
<comment type="similarity">
    <text evidence="14 15">In the central section; belongs to the AAA ATPase family.</text>
</comment>
<feature type="binding site" evidence="15">
    <location>
        <begin position="337"/>
        <end position="344"/>
    </location>
    <ligand>
        <name>ATP</name>
        <dbReference type="ChEBI" id="CHEBI:30616"/>
    </ligand>
</feature>
<feature type="transmembrane region" description="Helical" evidence="15">
    <location>
        <begin position="241"/>
        <end position="262"/>
    </location>
</feature>
<evidence type="ECO:0000256" key="5">
    <source>
        <dbReference type="ARBA" id="ARBA00022692"/>
    </source>
</evidence>
<dbReference type="AlphaFoldDB" id="A0A084U3H2"/>
<dbReference type="GO" id="GO:0005524">
    <property type="term" value="F:ATP binding"/>
    <property type="evidence" value="ECO:0007669"/>
    <property type="project" value="UniProtKB-UniRule"/>
</dbReference>
<feature type="compositionally biased region" description="Basic and acidic residues" evidence="17">
    <location>
        <begin position="20"/>
        <end position="43"/>
    </location>
</feature>
<dbReference type="InterPro" id="IPR005936">
    <property type="entry name" value="FtsH"/>
</dbReference>
<keyword evidence="5 15" id="KW-0812">Transmembrane</keyword>
<feature type="binding site" evidence="15">
    <location>
        <position position="638"/>
    </location>
    <ligand>
        <name>Zn(2+)</name>
        <dbReference type="ChEBI" id="CHEBI:29105"/>
        <note>catalytic</note>
    </ligand>
</feature>
<dbReference type="GO" id="GO:0004222">
    <property type="term" value="F:metalloendopeptidase activity"/>
    <property type="evidence" value="ECO:0007669"/>
    <property type="project" value="InterPro"/>
</dbReference>
<dbReference type="Gene3D" id="1.20.58.760">
    <property type="entry name" value="Peptidase M41"/>
    <property type="match status" value="1"/>
</dbReference>
<keyword evidence="9 15" id="KW-0862">Zinc</keyword>
<feature type="compositionally biased region" description="Basic and acidic residues" evidence="17">
    <location>
        <begin position="788"/>
        <end position="805"/>
    </location>
</feature>
<keyword evidence="4 15" id="KW-0645">Protease</keyword>
<dbReference type="Proteomes" id="UP000028523">
    <property type="component" value="Unassembled WGS sequence"/>
</dbReference>
<dbReference type="NCBIfam" id="TIGR01241">
    <property type="entry name" value="FtsH_fam"/>
    <property type="match status" value="1"/>
</dbReference>
<comment type="cofactor">
    <cofactor evidence="15">
        <name>Zn(2+)</name>
        <dbReference type="ChEBI" id="CHEBI:29105"/>
    </cofactor>
    <text evidence="15">Binds 1 zinc ion per subunit.</text>
</comment>
<dbReference type="InterPro" id="IPR003960">
    <property type="entry name" value="ATPase_AAA_CS"/>
</dbReference>
<comment type="similarity">
    <text evidence="16">Belongs to the AAA ATPase family.</text>
</comment>
<keyword evidence="8 15" id="KW-0378">Hydrolase</keyword>
<dbReference type="FunFam" id="1.10.8.60:FF:000001">
    <property type="entry name" value="ATP-dependent zinc metalloprotease FtsH"/>
    <property type="match status" value="1"/>
</dbReference>
<gene>
    <name evidence="19" type="primary">hflB</name>
    <name evidence="15" type="synonym">ftsH</name>
    <name evidence="19" type="ORF">P271_348</name>
</gene>
<dbReference type="Pfam" id="PF17862">
    <property type="entry name" value="AAA_lid_3"/>
    <property type="match status" value="1"/>
</dbReference>
<dbReference type="GO" id="GO:0030163">
    <property type="term" value="P:protein catabolic process"/>
    <property type="evidence" value="ECO:0007669"/>
    <property type="project" value="UniProtKB-UniRule"/>
</dbReference>
<reference evidence="19 20" key="1">
    <citation type="journal article" date="2014" name="PLoS ONE">
        <title>Reduction of Hydrogen Peroxide Accumulation and Toxicity by a Catalase from Mycoplasma iowae.</title>
        <authorList>
            <person name="Pritchard R.E."/>
            <person name="Prassinos A.J."/>
            <person name="Osborne J.D."/>
            <person name="Raviv Z."/>
            <person name="Balish M.F."/>
        </authorList>
    </citation>
    <scope>NUCLEOTIDE SEQUENCE [LARGE SCALE GENOMIC DNA]</scope>
    <source>
        <strain evidence="19 20">DK-CPA</strain>
    </source>
</reference>
<evidence type="ECO:0000256" key="4">
    <source>
        <dbReference type="ARBA" id="ARBA00022670"/>
    </source>
</evidence>
<proteinExistence type="inferred from homology"/>
<evidence type="ECO:0000256" key="6">
    <source>
        <dbReference type="ARBA" id="ARBA00022723"/>
    </source>
</evidence>
<keyword evidence="13 15" id="KW-0472">Membrane</keyword>
<protein>
    <recommendedName>
        <fullName evidence="15">ATP-dependent zinc metalloprotease FtsH</fullName>
        <ecNumber evidence="15">3.4.24.-</ecNumber>
    </recommendedName>
</protein>
<evidence type="ECO:0000313" key="19">
    <source>
        <dbReference type="EMBL" id="KFB07508.1"/>
    </source>
</evidence>
<name>A0A084U3H2_MALIO</name>
<dbReference type="SMART" id="SM00382">
    <property type="entry name" value="AAA"/>
    <property type="match status" value="1"/>
</dbReference>
<dbReference type="GO" id="GO:0016887">
    <property type="term" value="F:ATP hydrolysis activity"/>
    <property type="evidence" value="ECO:0007669"/>
    <property type="project" value="UniProtKB-UniRule"/>
</dbReference>
<organism evidence="19 20">
    <name type="scientific">Malacoplasma iowae DK-CPA</name>
    <dbReference type="NCBI Taxonomy" id="1394179"/>
    <lineage>
        <taxon>Bacteria</taxon>
        <taxon>Bacillati</taxon>
        <taxon>Mycoplasmatota</taxon>
        <taxon>Mycoplasmoidales</taxon>
        <taxon>Mycoplasmoidaceae</taxon>
        <taxon>Malacoplasma</taxon>
    </lineage>
</organism>
<keyword evidence="11 15" id="KW-1133">Transmembrane helix</keyword>
<evidence type="ECO:0000256" key="1">
    <source>
        <dbReference type="ARBA" id="ARBA00004370"/>
    </source>
</evidence>
<comment type="function">
    <text evidence="15">Acts as a processive, ATP-dependent zinc metallopeptidase for both cytoplasmic and membrane proteins. Plays a role in the quality control of integral membrane proteins.</text>
</comment>
<evidence type="ECO:0000256" key="8">
    <source>
        <dbReference type="ARBA" id="ARBA00022801"/>
    </source>
</evidence>
<dbReference type="InterPro" id="IPR000642">
    <property type="entry name" value="Peptidase_M41"/>
</dbReference>
<accession>A0A084U3H2</accession>
<dbReference type="InterPro" id="IPR037219">
    <property type="entry name" value="Peptidase_M41-like"/>
</dbReference>
<keyword evidence="12 15" id="KW-0482">Metalloprotease</keyword>
<evidence type="ECO:0000256" key="13">
    <source>
        <dbReference type="ARBA" id="ARBA00023136"/>
    </source>
</evidence>
<dbReference type="PANTHER" id="PTHR23076:SF97">
    <property type="entry name" value="ATP-DEPENDENT ZINC METALLOPROTEASE YME1L1"/>
    <property type="match status" value="1"/>
</dbReference>
<keyword evidence="20" id="KW-1185">Reference proteome</keyword>
<keyword evidence="6 15" id="KW-0479">Metal-binding</keyword>
<dbReference type="PROSITE" id="PS00674">
    <property type="entry name" value="AAA"/>
    <property type="match status" value="1"/>
</dbReference>
<dbReference type="GO" id="GO:0005886">
    <property type="term" value="C:plasma membrane"/>
    <property type="evidence" value="ECO:0007669"/>
    <property type="project" value="UniProtKB-SubCell"/>
</dbReference>
<comment type="subcellular location">
    <subcellularLocation>
        <location evidence="15">Cell membrane</location>
        <topology evidence="15">Multi-pass membrane protein</topology>
        <orientation evidence="15">Cytoplasmic side</orientation>
    </subcellularLocation>
    <subcellularLocation>
        <location evidence="1">Membrane</location>
    </subcellularLocation>
</comment>
<feature type="active site" evidence="15">
    <location>
        <position position="560"/>
    </location>
</feature>
<comment type="caution">
    <text evidence="19">The sequence shown here is derived from an EMBL/GenBank/DDBJ whole genome shotgun (WGS) entry which is preliminary data.</text>
</comment>
<feature type="compositionally biased region" description="Basic and acidic residues" evidence="17">
    <location>
        <begin position="814"/>
        <end position="836"/>
    </location>
</feature>
<dbReference type="EC" id="3.4.24.-" evidence="15"/>
<dbReference type="InterPro" id="IPR041569">
    <property type="entry name" value="AAA_lid_3"/>
</dbReference>
<evidence type="ECO:0000313" key="20">
    <source>
        <dbReference type="Proteomes" id="UP000028523"/>
    </source>
</evidence>
<dbReference type="SUPFAM" id="SSF52540">
    <property type="entry name" value="P-loop containing nucleoside triphosphate hydrolases"/>
    <property type="match status" value="1"/>
</dbReference>
<feature type="region of interest" description="Disordered" evidence="17">
    <location>
        <begin position="745"/>
        <end position="836"/>
    </location>
</feature>
<dbReference type="RefSeq" id="WP_036452052.1">
    <property type="nucleotide sequence ID" value="NZ_AWQU01000080.1"/>
</dbReference>
<evidence type="ECO:0000256" key="14">
    <source>
        <dbReference type="ARBA" id="ARBA00061570"/>
    </source>
</evidence>
<comment type="similarity">
    <text evidence="2 15">In the C-terminal section; belongs to the peptidase M41 family.</text>
</comment>
<evidence type="ECO:0000256" key="15">
    <source>
        <dbReference type="HAMAP-Rule" id="MF_01458"/>
    </source>
</evidence>
<feature type="binding site" evidence="15">
    <location>
        <position position="559"/>
    </location>
    <ligand>
        <name>Zn(2+)</name>
        <dbReference type="ChEBI" id="CHEBI:29105"/>
        <note>catalytic</note>
    </ligand>
</feature>
<dbReference type="SUPFAM" id="SSF140990">
    <property type="entry name" value="FtsH protease domain-like"/>
    <property type="match status" value="1"/>
</dbReference>
<dbReference type="Pfam" id="PF00004">
    <property type="entry name" value="AAA"/>
    <property type="match status" value="1"/>
</dbReference>
<dbReference type="CDD" id="cd19501">
    <property type="entry name" value="RecA-like_FtsH"/>
    <property type="match status" value="1"/>
</dbReference>
<comment type="subunit">
    <text evidence="15">Homohexamer.</text>
</comment>
<evidence type="ECO:0000256" key="11">
    <source>
        <dbReference type="ARBA" id="ARBA00022989"/>
    </source>
</evidence>
<dbReference type="InterPro" id="IPR027417">
    <property type="entry name" value="P-loop_NTPase"/>
</dbReference>
<evidence type="ECO:0000256" key="2">
    <source>
        <dbReference type="ARBA" id="ARBA00010044"/>
    </source>
</evidence>
<feature type="region of interest" description="Disordered" evidence="17">
    <location>
        <begin position="169"/>
        <end position="191"/>
    </location>
</feature>
<dbReference type="Pfam" id="PF01434">
    <property type="entry name" value="Peptidase_M41"/>
    <property type="match status" value="1"/>
</dbReference>
<evidence type="ECO:0000256" key="3">
    <source>
        <dbReference type="ARBA" id="ARBA00022475"/>
    </source>
</evidence>
<evidence type="ECO:0000256" key="10">
    <source>
        <dbReference type="ARBA" id="ARBA00022840"/>
    </source>
</evidence>
<dbReference type="Gene3D" id="3.40.50.300">
    <property type="entry name" value="P-loop containing nucleotide triphosphate hydrolases"/>
    <property type="match status" value="1"/>
</dbReference>